<dbReference type="SMART" id="SM00407">
    <property type="entry name" value="IGc1"/>
    <property type="match status" value="1"/>
</dbReference>
<feature type="signal peptide" evidence="8">
    <location>
        <begin position="1"/>
        <end position="17"/>
    </location>
</feature>
<feature type="chain" id="PRO_5040505800" description="Ig-like domain-containing protein" evidence="8">
    <location>
        <begin position="18"/>
        <end position="203"/>
    </location>
</feature>
<keyword evidence="5" id="KW-1015">Disulfide bond</keyword>
<keyword evidence="8" id="KW-0732">Signal</keyword>
<dbReference type="GO" id="GO:0016020">
    <property type="term" value="C:membrane"/>
    <property type="evidence" value="ECO:0007669"/>
    <property type="project" value="UniProtKB-SubCell"/>
</dbReference>
<dbReference type="InterPro" id="IPR003597">
    <property type="entry name" value="Ig_C1-set"/>
</dbReference>
<keyword evidence="6" id="KW-0675">Receptor</keyword>
<keyword evidence="7" id="KW-0393">Immunoglobulin domain</keyword>
<dbReference type="InterPro" id="IPR003599">
    <property type="entry name" value="Ig_sub"/>
</dbReference>
<comment type="subcellular location">
    <subcellularLocation>
        <location evidence="1">Membrane</location>
    </subcellularLocation>
</comment>
<evidence type="ECO:0000256" key="2">
    <source>
        <dbReference type="ARBA" id="ARBA00022692"/>
    </source>
</evidence>
<keyword evidence="4" id="KW-0472">Membrane</keyword>
<evidence type="ECO:0000256" key="8">
    <source>
        <dbReference type="SAM" id="SignalP"/>
    </source>
</evidence>
<dbReference type="OrthoDB" id="8908372at2759"/>
<keyword evidence="2" id="KW-0812">Transmembrane</keyword>
<evidence type="ECO:0000313" key="11">
    <source>
        <dbReference type="Proteomes" id="UP001152622"/>
    </source>
</evidence>
<gene>
    <name evidence="10" type="ORF">SKAU_G00289390</name>
</gene>
<dbReference type="Pfam" id="PF07686">
    <property type="entry name" value="V-set"/>
    <property type="match status" value="1"/>
</dbReference>
<evidence type="ECO:0000256" key="3">
    <source>
        <dbReference type="ARBA" id="ARBA00022989"/>
    </source>
</evidence>
<dbReference type="InterPro" id="IPR013106">
    <property type="entry name" value="Ig_V-set"/>
</dbReference>
<accession>A0A9Q1ETD9</accession>
<keyword evidence="11" id="KW-1185">Reference proteome</keyword>
<sequence length="203" mass="21811">MLGTLCTLITVLSCVSGQTLLTQKPSMLSLTKGQTATLDCNISPVDTNNIHWYKQVPGSAPQFVLYFYRTHGSPTYGAGFSSNRFTSRAQSTKLIVTDSSLAAPTLSLLPPSSEELKTQKATLVCLAQTSVLFADVTWTSDGSRVTDGVFTSAAEPKPDKTFGLSSFLTITPSEWISDRVFTCKVSVGSETSEISIKKSDCSE</sequence>
<dbReference type="SMART" id="SM00409">
    <property type="entry name" value="IG"/>
    <property type="match status" value="2"/>
</dbReference>
<proteinExistence type="predicted"/>
<dbReference type="InterPro" id="IPR007110">
    <property type="entry name" value="Ig-like_dom"/>
</dbReference>
<dbReference type="PROSITE" id="PS50835">
    <property type="entry name" value="IG_LIKE"/>
    <property type="match status" value="1"/>
</dbReference>
<name>A0A9Q1ETD9_SYNKA</name>
<dbReference type="Gene3D" id="2.60.40.10">
    <property type="entry name" value="Immunoglobulins"/>
    <property type="match status" value="2"/>
</dbReference>
<dbReference type="EMBL" id="JAINUF010000012">
    <property type="protein sequence ID" value="KAJ8344746.1"/>
    <property type="molecule type" value="Genomic_DNA"/>
</dbReference>
<evidence type="ECO:0000256" key="5">
    <source>
        <dbReference type="ARBA" id="ARBA00023157"/>
    </source>
</evidence>
<evidence type="ECO:0000256" key="4">
    <source>
        <dbReference type="ARBA" id="ARBA00023136"/>
    </source>
</evidence>
<organism evidence="10 11">
    <name type="scientific">Synaphobranchus kaupii</name>
    <name type="common">Kaup's arrowtooth eel</name>
    <dbReference type="NCBI Taxonomy" id="118154"/>
    <lineage>
        <taxon>Eukaryota</taxon>
        <taxon>Metazoa</taxon>
        <taxon>Chordata</taxon>
        <taxon>Craniata</taxon>
        <taxon>Vertebrata</taxon>
        <taxon>Euteleostomi</taxon>
        <taxon>Actinopterygii</taxon>
        <taxon>Neopterygii</taxon>
        <taxon>Teleostei</taxon>
        <taxon>Anguilliformes</taxon>
        <taxon>Synaphobranchidae</taxon>
        <taxon>Synaphobranchus</taxon>
    </lineage>
</organism>
<protein>
    <recommendedName>
        <fullName evidence="9">Ig-like domain-containing protein</fullName>
    </recommendedName>
</protein>
<dbReference type="AlphaFoldDB" id="A0A9Q1ETD9"/>
<dbReference type="InterPro" id="IPR036179">
    <property type="entry name" value="Ig-like_dom_sf"/>
</dbReference>
<feature type="domain" description="Ig-like" evidence="9">
    <location>
        <begin position="104"/>
        <end position="195"/>
    </location>
</feature>
<evidence type="ECO:0000256" key="1">
    <source>
        <dbReference type="ARBA" id="ARBA00004370"/>
    </source>
</evidence>
<evidence type="ECO:0000256" key="7">
    <source>
        <dbReference type="ARBA" id="ARBA00023319"/>
    </source>
</evidence>
<dbReference type="Pfam" id="PF07654">
    <property type="entry name" value="C1-set"/>
    <property type="match status" value="1"/>
</dbReference>
<evidence type="ECO:0000313" key="10">
    <source>
        <dbReference type="EMBL" id="KAJ8344746.1"/>
    </source>
</evidence>
<dbReference type="Proteomes" id="UP001152622">
    <property type="component" value="Chromosome 12"/>
</dbReference>
<dbReference type="PANTHER" id="PTHR19256">
    <property type="entry name" value="T-CELL RECEPTOR GAMMA CHAIN"/>
    <property type="match status" value="1"/>
</dbReference>
<dbReference type="FunFam" id="2.60.40.10:FF:000283">
    <property type="entry name" value="Immunoglobulin kappa constant"/>
    <property type="match status" value="1"/>
</dbReference>
<dbReference type="InterPro" id="IPR013783">
    <property type="entry name" value="Ig-like_fold"/>
</dbReference>
<evidence type="ECO:0000259" key="9">
    <source>
        <dbReference type="PROSITE" id="PS50835"/>
    </source>
</evidence>
<reference evidence="10" key="1">
    <citation type="journal article" date="2023" name="Science">
        <title>Genome structures resolve the early diversification of teleost fishes.</title>
        <authorList>
            <person name="Parey E."/>
            <person name="Louis A."/>
            <person name="Montfort J."/>
            <person name="Bouchez O."/>
            <person name="Roques C."/>
            <person name="Iampietro C."/>
            <person name="Lluch J."/>
            <person name="Castinel A."/>
            <person name="Donnadieu C."/>
            <person name="Desvignes T."/>
            <person name="Floi Bucao C."/>
            <person name="Jouanno E."/>
            <person name="Wen M."/>
            <person name="Mejri S."/>
            <person name="Dirks R."/>
            <person name="Jansen H."/>
            <person name="Henkel C."/>
            <person name="Chen W.J."/>
            <person name="Zahm M."/>
            <person name="Cabau C."/>
            <person name="Klopp C."/>
            <person name="Thompson A.W."/>
            <person name="Robinson-Rechavi M."/>
            <person name="Braasch I."/>
            <person name="Lecointre G."/>
            <person name="Bobe J."/>
            <person name="Postlethwait J.H."/>
            <person name="Berthelot C."/>
            <person name="Roest Crollius H."/>
            <person name="Guiguen Y."/>
        </authorList>
    </citation>
    <scope>NUCLEOTIDE SEQUENCE</scope>
    <source>
        <strain evidence="10">WJC10195</strain>
    </source>
</reference>
<dbReference type="InterPro" id="IPR051117">
    <property type="entry name" value="TRG_var/const_region"/>
</dbReference>
<keyword evidence="3" id="KW-1133">Transmembrane helix</keyword>
<comment type="caution">
    <text evidence="10">The sequence shown here is derived from an EMBL/GenBank/DDBJ whole genome shotgun (WGS) entry which is preliminary data.</text>
</comment>
<dbReference type="PANTHER" id="PTHR19256:SF65">
    <property type="entry name" value="T CELL RECEPTOR GAMMA CONSTANT 1-RELATED"/>
    <property type="match status" value="1"/>
</dbReference>
<dbReference type="SUPFAM" id="SSF48726">
    <property type="entry name" value="Immunoglobulin"/>
    <property type="match status" value="2"/>
</dbReference>
<evidence type="ECO:0000256" key="6">
    <source>
        <dbReference type="ARBA" id="ARBA00023170"/>
    </source>
</evidence>